<sequence>MKNNKLNKALKIATNIVLILLLLGAVQMFFGENYKNHHFGWLFLIAFWMVRSIYGFIISLKEGNKKLALIDLGLVIFAFYFLFSQSVKYFL</sequence>
<evidence type="ECO:0000313" key="1">
    <source>
        <dbReference type="EMBL" id="PES94575.1"/>
    </source>
</evidence>
<dbReference type="RefSeq" id="WP_098268436.1">
    <property type="nucleotide sequence ID" value="NZ_JAVIVZ010000024.1"/>
</dbReference>
<accession>A0A2B2G2C2</accession>
<protein>
    <recommendedName>
        <fullName evidence="3">Group-specific protein</fullName>
    </recommendedName>
</protein>
<dbReference type="EMBL" id="NTZF01000013">
    <property type="protein sequence ID" value="PES94575.1"/>
    <property type="molecule type" value="Genomic_DNA"/>
</dbReference>
<dbReference type="AlphaFoldDB" id="A0A2B2G2C2"/>
<proteinExistence type="predicted"/>
<dbReference type="Proteomes" id="UP000220900">
    <property type="component" value="Unassembled WGS sequence"/>
</dbReference>
<evidence type="ECO:0000313" key="2">
    <source>
        <dbReference type="Proteomes" id="UP000220900"/>
    </source>
</evidence>
<organism evidence="1 2">
    <name type="scientific">Bacillus cereus</name>
    <dbReference type="NCBI Taxonomy" id="1396"/>
    <lineage>
        <taxon>Bacteria</taxon>
        <taxon>Bacillati</taxon>
        <taxon>Bacillota</taxon>
        <taxon>Bacilli</taxon>
        <taxon>Bacillales</taxon>
        <taxon>Bacillaceae</taxon>
        <taxon>Bacillus</taxon>
        <taxon>Bacillus cereus group</taxon>
    </lineage>
</organism>
<gene>
    <name evidence="1" type="ORF">CN491_16030</name>
</gene>
<reference evidence="1 2" key="1">
    <citation type="submission" date="2017-09" db="EMBL/GenBank/DDBJ databases">
        <title>Large-scale bioinformatics analysis of Bacillus genomes uncovers conserved roles of natural products in bacterial physiology.</title>
        <authorList>
            <consortium name="Agbiome Team Llc"/>
            <person name="Bleich R.M."/>
            <person name="Grubbs K.J."/>
            <person name="Santa Maria K.C."/>
            <person name="Allen S.E."/>
            <person name="Farag S."/>
            <person name="Shank E.A."/>
            <person name="Bowers A."/>
        </authorList>
    </citation>
    <scope>NUCLEOTIDE SEQUENCE [LARGE SCALE GENOMIC DNA]</scope>
    <source>
        <strain evidence="1 2">AFS002368</strain>
    </source>
</reference>
<evidence type="ECO:0008006" key="3">
    <source>
        <dbReference type="Google" id="ProtNLM"/>
    </source>
</evidence>
<comment type="caution">
    <text evidence="1">The sequence shown here is derived from an EMBL/GenBank/DDBJ whole genome shotgun (WGS) entry which is preliminary data.</text>
</comment>
<name>A0A2B2G2C2_BACCE</name>